<evidence type="ECO:0000313" key="4">
    <source>
        <dbReference type="WBParaSite" id="ECPE_0001312301-mRNA-1"/>
    </source>
</evidence>
<proteinExistence type="predicted"/>
<dbReference type="AlphaFoldDB" id="A0A183B1K0"/>
<dbReference type="Proteomes" id="UP000272942">
    <property type="component" value="Unassembled WGS sequence"/>
</dbReference>
<gene>
    <name evidence="2" type="ORF">ECPE_LOCUS13085</name>
</gene>
<dbReference type="WBParaSite" id="ECPE_0001312301-mRNA-1">
    <property type="protein sequence ID" value="ECPE_0001312301-mRNA-1"/>
    <property type="gene ID" value="ECPE_0001312301"/>
</dbReference>
<evidence type="ECO:0000256" key="1">
    <source>
        <dbReference type="SAM" id="Coils"/>
    </source>
</evidence>
<evidence type="ECO:0000313" key="3">
    <source>
        <dbReference type="Proteomes" id="UP000272942"/>
    </source>
</evidence>
<dbReference type="EMBL" id="UZAN01054273">
    <property type="protein sequence ID" value="VDP90357.1"/>
    <property type="molecule type" value="Genomic_DNA"/>
</dbReference>
<keyword evidence="1" id="KW-0175">Coiled coil</keyword>
<feature type="coiled-coil region" evidence="1">
    <location>
        <begin position="1"/>
        <end position="49"/>
    </location>
</feature>
<reference evidence="4" key="1">
    <citation type="submission" date="2016-06" db="UniProtKB">
        <authorList>
            <consortium name="WormBaseParasite"/>
        </authorList>
    </citation>
    <scope>IDENTIFICATION</scope>
</reference>
<sequence length="57" mass="6588">MSIAASRVKELEEMLDEERAVRIRTERELGELNAEFDVLTANYHEANEQISLHVSML</sequence>
<organism evidence="4">
    <name type="scientific">Echinostoma caproni</name>
    <dbReference type="NCBI Taxonomy" id="27848"/>
    <lineage>
        <taxon>Eukaryota</taxon>
        <taxon>Metazoa</taxon>
        <taxon>Spiralia</taxon>
        <taxon>Lophotrochozoa</taxon>
        <taxon>Platyhelminthes</taxon>
        <taxon>Trematoda</taxon>
        <taxon>Digenea</taxon>
        <taxon>Plagiorchiida</taxon>
        <taxon>Echinostomata</taxon>
        <taxon>Echinostomatoidea</taxon>
        <taxon>Echinostomatidae</taxon>
        <taxon>Echinostoma</taxon>
    </lineage>
</organism>
<reference evidence="2 3" key="2">
    <citation type="submission" date="2018-11" db="EMBL/GenBank/DDBJ databases">
        <authorList>
            <consortium name="Pathogen Informatics"/>
        </authorList>
    </citation>
    <scope>NUCLEOTIDE SEQUENCE [LARGE SCALE GENOMIC DNA]</scope>
    <source>
        <strain evidence="2 3">Egypt</strain>
    </source>
</reference>
<evidence type="ECO:0000313" key="2">
    <source>
        <dbReference type="EMBL" id="VDP90357.1"/>
    </source>
</evidence>
<keyword evidence="3" id="KW-1185">Reference proteome</keyword>
<accession>A0A183B1K0</accession>
<protein>
    <submittedName>
        <fullName evidence="4">IF rod domain-containing protein</fullName>
    </submittedName>
</protein>
<name>A0A183B1K0_9TREM</name>